<dbReference type="Gene3D" id="2.30.110.10">
    <property type="entry name" value="Electron Transport, Fmn-binding Protein, Chain A"/>
    <property type="match status" value="1"/>
</dbReference>
<comment type="caution">
    <text evidence="1">The sequence shown here is derived from an EMBL/GenBank/DDBJ whole genome shotgun (WGS) entry which is preliminary data.</text>
</comment>
<dbReference type="EMBL" id="LAZR01064193">
    <property type="protein sequence ID" value="KKK58006.1"/>
    <property type="molecule type" value="Genomic_DNA"/>
</dbReference>
<gene>
    <name evidence="1" type="ORF">LCGC14_3048760</name>
</gene>
<dbReference type="SUPFAM" id="SSF50475">
    <property type="entry name" value="FMN-binding split barrel"/>
    <property type="match status" value="1"/>
</dbReference>
<proteinExistence type="predicted"/>
<name>A0A0F8ZDA0_9ZZZZ</name>
<accession>A0A0F8ZDA0</accession>
<evidence type="ECO:0008006" key="2">
    <source>
        <dbReference type="Google" id="ProtNLM"/>
    </source>
</evidence>
<dbReference type="AlphaFoldDB" id="A0A0F8ZDA0"/>
<protein>
    <recommendedName>
        <fullName evidence="2">Pyridoxamine 5'-phosphate oxidase putative domain-containing protein</fullName>
    </recommendedName>
</protein>
<sequence length="208" mass="24163">MSEDNKFGWNSEFSDELIEFTKPEIMVKLVSTIDSRGWPHLTIITSNRAKNRDQIVWGQFFAGSSKENVQKNPKQGIFYMTPEAPFKFIQVKANFTHTKTEGEDLEYFNQLDFFRYLTYINVYKIFYNNVIAVTPIRDLPPGNIPRKIIKAIEKEAKTNLEEKRLNVIGYKLFTLKIGVRAIAYIDPSDGYPIIIPHLQLNAVDHNRL</sequence>
<evidence type="ECO:0000313" key="1">
    <source>
        <dbReference type="EMBL" id="KKK58006.1"/>
    </source>
</evidence>
<feature type="non-terminal residue" evidence="1">
    <location>
        <position position="208"/>
    </location>
</feature>
<reference evidence="1" key="1">
    <citation type="journal article" date="2015" name="Nature">
        <title>Complex archaea that bridge the gap between prokaryotes and eukaryotes.</title>
        <authorList>
            <person name="Spang A."/>
            <person name="Saw J.H."/>
            <person name="Jorgensen S.L."/>
            <person name="Zaremba-Niedzwiedzka K."/>
            <person name="Martijn J."/>
            <person name="Lind A.E."/>
            <person name="van Eijk R."/>
            <person name="Schleper C."/>
            <person name="Guy L."/>
            <person name="Ettema T.J."/>
        </authorList>
    </citation>
    <scope>NUCLEOTIDE SEQUENCE</scope>
</reference>
<dbReference type="InterPro" id="IPR012349">
    <property type="entry name" value="Split_barrel_FMN-bd"/>
</dbReference>
<organism evidence="1">
    <name type="scientific">marine sediment metagenome</name>
    <dbReference type="NCBI Taxonomy" id="412755"/>
    <lineage>
        <taxon>unclassified sequences</taxon>
        <taxon>metagenomes</taxon>
        <taxon>ecological metagenomes</taxon>
    </lineage>
</organism>